<keyword evidence="4" id="KW-1185">Reference proteome</keyword>
<accession>A0ABD0U542</accession>
<evidence type="ECO:0000259" key="2">
    <source>
        <dbReference type="PROSITE" id="PS50004"/>
    </source>
</evidence>
<proteinExistence type="predicted"/>
<dbReference type="PANTHER" id="PTHR32246:SF143">
    <property type="entry name" value="CALCIUM-DEPENDENT LIPID-BINDING (CALB DOMAIN) FAMILY PROTEIN"/>
    <property type="match status" value="1"/>
</dbReference>
<comment type="caution">
    <text evidence="3">The sequence shown here is derived from an EMBL/GenBank/DDBJ whole genome shotgun (WGS) entry which is preliminary data.</text>
</comment>
<protein>
    <recommendedName>
        <fullName evidence="2">C2 domain-containing protein</fullName>
    </recommendedName>
</protein>
<organism evidence="3 4">
    <name type="scientific">Dendrobium thyrsiflorum</name>
    <name type="common">Pinecone-like raceme dendrobium</name>
    <name type="synonym">Orchid</name>
    <dbReference type="NCBI Taxonomy" id="117978"/>
    <lineage>
        <taxon>Eukaryota</taxon>
        <taxon>Viridiplantae</taxon>
        <taxon>Streptophyta</taxon>
        <taxon>Embryophyta</taxon>
        <taxon>Tracheophyta</taxon>
        <taxon>Spermatophyta</taxon>
        <taxon>Magnoliopsida</taxon>
        <taxon>Liliopsida</taxon>
        <taxon>Asparagales</taxon>
        <taxon>Orchidaceae</taxon>
        <taxon>Epidendroideae</taxon>
        <taxon>Malaxideae</taxon>
        <taxon>Dendrobiinae</taxon>
        <taxon>Dendrobium</taxon>
    </lineage>
</organism>
<dbReference type="CDD" id="cd04051">
    <property type="entry name" value="C2_SRC2_like"/>
    <property type="match status" value="1"/>
</dbReference>
<dbReference type="SUPFAM" id="SSF49562">
    <property type="entry name" value="C2 domain (Calcium/lipid-binding domain, CaLB)"/>
    <property type="match status" value="1"/>
</dbReference>
<dbReference type="EMBL" id="JANQDX010000017">
    <property type="protein sequence ID" value="KAL0907440.1"/>
    <property type="molecule type" value="Genomic_DNA"/>
</dbReference>
<dbReference type="AlphaFoldDB" id="A0ABD0U542"/>
<dbReference type="Pfam" id="PF13966">
    <property type="entry name" value="zf-RVT"/>
    <property type="match status" value="1"/>
</dbReference>
<evidence type="ECO:0000313" key="4">
    <source>
        <dbReference type="Proteomes" id="UP001552299"/>
    </source>
</evidence>
<dbReference type="InterPro" id="IPR035892">
    <property type="entry name" value="C2_domain_sf"/>
</dbReference>
<reference evidence="3 4" key="1">
    <citation type="journal article" date="2024" name="Plant Biotechnol. J.">
        <title>Dendrobium thyrsiflorum genome and its molecular insights into genes involved in important horticultural traits.</title>
        <authorList>
            <person name="Chen B."/>
            <person name="Wang J.Y."/>
            <person name="Zheng P.J."/>
            <person name="Li K.L."/>
            <person name="Liang Y.M."/>
            <person name="Chen X.F."/>
            <person name="Zhang C."/>
            <person name="Zhao X."/>
            <person name="He X."/>
            <person name="Zhang G.Q."/>
            <person name="Liu Z.J."/>
            <person name="Xu Q."/>
        </authorList>
    </citation>
    <scope>NUCLEOTIDE SEQUENCE [LARGE SCALE GENOMIC DNA]</scope>
    <source>
        <strain evidence="3">GZMU011</strain>
    </source>
</reference>
<feature type="compositionally biased region" description="Basic and acidic residues" evidence="1">
    <location>
        <begin position="226"/>
        <end position="238"/>
    </location>
</feature>
<sequence>MLTDGGGYFPSPPPFPFNFHLLEVTLISAQDLFPSSRSMRTYAVAWLLPDHRLRTRLDAVGHTEPTWNDKFVFRVDDSTLRSDTSAIHVDIYAARPRYRPGSDTLLGTSRAILSTLRPSPATNFVALQIRRPSSLRPQGILNIGVALIDAYVRSLPIYADLGASAFAYHDLMARPAKKVKALILPQEQGEARLDKNGSGGGVGEKERVALEKKLKKWRSEIPEMEVKEAEVKEDEGSSRGKPRRPRPLSCFSIARQYADDIAENDASSRSSSSRRRSNGGRLKNSLNNSSFLIDICDLSRHGNVWNLPTFVSTVVVNIIHSIPILDSSVNYLSWGNSAEGFFGLYVMEFYRDYPSYHWVNFLWHKRYALHFSIYGWLALIGGLKTANALLKCNIHVPLTCSMCHYDKESVSHLFFDYNFSFSIITNLIPVAGDFLLRPNITQLFEKIDDAQGLSLEAKRCLCWFLPQSFTEVSQDDDVPHRHISLDGLRATRDPLARDYFY</sequence>
<gene>
    <name evidence="3" type="ORF">M5K25_021852</name>
</gene>
<feature type="domain" description="C2" evidence="2">
    <location>
        <begin position="3"/>
        <end position="126"/>
    </location>
</feature>
<dbReference type="InterPro" id="IPR026960">
    <property type="entry name" value="RVT-Znf"/>
</dbReference>
<feature type="region of interest" description="Disordered" evidence="1">
    <location>
        <begin position="226"/>
        <end position="247"/>
    </location>
</feature>
<evidence type="ECO:0000313" key="3">
    <source>
        <dbReference type="EMBL" id="KAL0907440.1"/>
    </source>
</evidence>
<dbReference type="PROSITE" id="PS50004">
    <property type="entry name" value="C2"/>
    <property type="match status" value="1"/>
</dbReference>
<feature type="region of interest" description="Disordered" evidence="1">
    <location>
        <begin position="262"/>
        <end position="281"/>
    </location>
</feature>
<dbReference type="Gene3D" id="2.60.40.150">
    <property type="entry name" value="C2 domain"/>
    <property type="match status" value="1"/>
</dbReference>
<dbReference type="SMART" id="SM00239">
    <property type="entry name" value="C2"/>
    <property type="match status" value="1"/>
</dbReference>
<dbReference type="InterPro" id="IPR000008">
    <property type="entry name" value="C2_dom"/>
</dbReference>
<dbReference type="Proteomes" id="UP001552299">
    <property type="component" value="Unassembled WGS sequence"/>
</dbReference>
<dbReference type="PANTHER" id="PTHR32246">
    <property type="entry name" value="INGRESSION PROTEIN FIC1"/>
    <property type="match status" value="1"/>
</dbReference>
<dbReference type="InterPro" id="IPR044750">
    <property type="entry name" value="C2_SRC2/BAP"/>
</dbReference>
<evidence type="ECO:0000256" key="1">
    <source>
        <dbReference type="SAM" id="MobiDB-lite"/>
    </source>
</evidence>
<dbReference type="Pfam" id="PF00168">
    <property type="entry name" value="C2"/>
    <property type="match status" value="1"/>
</dbReference>
<name>A0ABD0U542_DENTH</name>